<keyword evidence="12" id="KW-1185">Reference proteome</keyword>
<accession>A0A8C6QKK5</accession>
<evidence type="ECO:0000313" key="12">
    <source>
        <dbReference type="Proteomes" id="UP000694381"/>
    </source>
</evidence>
<feature type="region of interest" description="Disordered" evidence="10">
    <location>
        <begin position="1"/>
        <end position="25"/>
    </location>
</feature>
<dbReference type="GO" id="GO:0043522">
    <property type="term" value="F:leucine zipper domain binding"/>
    <property type="evidence" value="ECO:0007669"/>
    <property type="project" value="Ensembl"/>
</dbReference>
<evidence type="ECO:0000256" key="3">
    <source>
        <dbReference type="ARBA" id="ARBA00022454"/>
    </source>
</evidence>
<dbReference type="Pfam" id="PF03980">
    <property type="entry name" value="Nnf1"/>
    <property type="match status" value="1"/>
</dbReference>
<dbReference type="GO" id="GO:0003713">
    <property type="term" value="F:transcription coactivator activity"/>
    <property type="evidence" value="ECO:0007669"/>
    <property type="project" value="Ensembl"/>
</dbReference>
<gene>
    <name evidence="11" type="primary">Pmf1</name>
</gene>
<evidence type="ECO:0000256" key="9">
    <source>
        <dbReference type="ARBA" id="ARBA00023328"/>
    </source>
</evidence>
<keyword evidence="5" id="KW-0498">Mitosis</keyword>
<dbReference type="GeneTree" id="ENSGT00940000162656"/>
<dbReference type="GO" id="GO:0005794">
    <property type="term" value="C:Golgi apparatus"/>
    <property type="evidence" value="ECO:0007669"/>
    <property type="project" value="Ensembl"/>
</dbReference>
<name>A0A8C6QKK5_NANGA</name>
<evidence type="ECO:0000256" key="1">
    <source>
        <dbReference type="ARBA" id="ARBA00004123"/>
    </source>
</evidence>
<evidence type="ECO:0000256" key="8">
    <source>
        <dbReference type="ARBA" id="ARBA00023306"/>
    </source>
</evidence>
<dbReference type="InterPro" id="IPR007128">
    <property type="entry name" value="PMF1/Nnf1"/>
</dbReference>
<reference evidence="11" key="2">
    <citation type="submission" date="2025-09" db="UniProtKB">
        <authorList>
            <consortium name="Ensembl"/>
        </authorList>
    </citation>
    <scope>IDENTIFICATION</scope>
</reference>
<dbReference type="Ensembl" id="ENSNGAT00000009368.1">
    <property type="protein sequence ID" value="ENSNGAP00000005442.1"/>
    <property type="gene ID" value="ENSNGAG00000007750.1"/>
</dbReference>
<evidence type="ECO:0000256" key="5">
    <source>
        <dbReference type="ARBA" id="ARBA00022776"/>
    </source>
</evidence>
<keyword evidence="9" id="KW-0137">Centromere</keyword>
<dbReference type="AlphaFoldDB" id="A0A8C6QKK5"/>
<dbReference type="RefSeq" id="XP_008851896.1">
    <property type="nucleotide sequence ID" value="XM_008853674.2"/>
</dbReference>
<dbReference type="Proteomes" id="UP000694381">
    <property type="component" value="Unassembled WGS sequence"/>
</dbReference>
<keyword evidence="8" id="KW-0131">Cell cycle</keyword>
<dbReference type="KEGG" id="ngi:103750566"/>
<proteinExistence type="predicted"/>
<keyword evidence="4" id="KW-0132">Cell division</keyword>
<keyword evidence="7" id="KW-0539">Nucleus</keyword>
<evidence type="ECO:0000256" key="4">
    <source>
        <dbReference type="ARBA" id="ARBA00022618"/>
    </source>
</evidence>
<dbReference type="PANTHER" id="PTHR15459">
    <property type="entry name" value="POLYAMINE-MODULATED FACTOR 1"/>
    <property type="match status" value="1"/>
</dbReference>
<keyword evidence="6" id="KW-0995">Kinetochore</keyword>
<dbReference type="OrthoDB" id="18453at2759"/>
<dbReference type="CTD" id="11243"/>
<evidence type="ECO:0000256" key="6">
    <source>
        <dbReference type="ARBA" id="ARBA00022838"/>
    </source>
</evidence>
<dbReference type="GeneID" id="103750566"/>
<dbReference type="OMA" id="IHLAHLM"/>
<keyword evidence="3" id="KW-0158">Chromosome</keyword>
<evidence type="ECO:0000256" key="7">
    <source>
        <dbReference type="ARBA" id="ARBA00023242"/>
    </source>
</evidence>
<evidence type="ECO:0000256" key="10">
    <source>
        <dbReference type="SAM" id="MobiDB-lite"/>
    </source>
</evidence>
<evidence type="ECO:0000313" key="11">
    <source>
        <dbReference type="Ensembl" id="ENSNGAP00000005442.1"/>
    </source>
</evidence>
<comment type="subcellular location">
    <subcellularLocation>
        <location evidence="2">Chromosome</location>
        <location evidence="2">Centromere</location>
        <location evidence="2">Kinetochore</location>
    </subcellularLocation>
    <subcellularLocation>
        <location evidence="1">Nucleus</location>
    </subcellularLocation>
</comment>
<dbReference type="GO" id="GO:0000444">
    <property type="term" value="C:MIS12/MIND type complex"/>
    <property type="evidence" value="ECO:0007669"/>
    <property type="project" value="Ensembl"/>
</dbReference>
<dbReference type="GO" id="GO:0051301">
    <property type="term" value="P:cell division"/>
    <property type="evidence" value="ECO:0007669"/>
    <property type="project" value="UniProtKB-KW"/>
</dbReference>
<dbReference type="PANTHER" id="PTHR15459:SF3">
    <property type="entry name" value="POLYAMINE-MODULATED FACTOR 1"/>
    <property type="match status" value="1"/>
</dbReference>
<evidence type="ECO:0000256" key="2">
    <source>
        <dbReference type="ARBA" id="ARBA00004629"/>
    </source>
</evidence>
<protein>
    <submittedName>
        <fullName evidence="11">Polyamine-modulated factor 1</fullName>
    </submittedName>
</protein>
<reference evidence="11" key="1">
    <citation type="submission" date="2025-08" db="UniProtKB">
        <authorList>
            <consortium name="Ensembl"/>
        </authorList>
    </citation>
    <scope>IDENTIFICATION</scope>
</reference>
<dbReference type="GO" id="GO:0005654">
    <property type="term" value="C:nucleoplasm"/>
    <property type="evidence" value="ECO:0007669"/>
    <property type="project" value="Ensembl"/>
</dbReference>
<organism evidence="11 12">
    <name type="scientific">Nannospalax galili</name>
    <name type="common">Northern Israeli blind subterranean mole rat</name>
    <name type="synonym">Spalax galili</name>
    <dbReference type="NCBI Taxonomy" id="1026970"/>
    <lineage>
        <taxon>Eukaryota</taxon>
        <taxon>Metazoa</taxon>
        <taxon>Chordata</taxon>
        <taxon>Craniata</taxon>
        <taxon>Vertebrata</taxon>
        <taxon>Euteleostomi</taxon>
        <taxon>Mammalia</taxon>
        <taxon>Eutheria</taxon>
        <taxon>Euarchontoglires</taxon>
        <taxon>Glires</taxon>
        <taxon>Rodentia</taxon>
        <taxon>Myomorpha</taxon>
        <taxon>Muroidea</taxon>
        <taxon>Spalacidae</taxon>
        <taxon>Spalacinae</taxon>
        <taxon>Nannospalax</taxon>
    </lineage>
</organism>
<dbReference type="GO" id="GO:0007059">
    <property type="term" value="P:chromosome segregation"/>
    <property type="evidence" value="ECO:0007669"/>
    <property type="project" value="Ensembl"/>
</dbReference>
<sequence length="202" mass="23246">MAEASNEEASAEKRPEDSAPESVPLDATVSRVNLLDTLVDTFLQKLVSAESYQRFTDCYNHFHQLQPQMTQRVYDKFVTQLQTSIREEISEIKEEGNLEAVLNSLDKIIEEGKNHKEPAWRPSGIPEKDLCSAMAPYFLQQRDTLQHHVQKQEAKNQELASAVLAGRRQVEELQQQVLARQQVWQALHKEQRELLSLLRVPE</sequence>